<gene>
    <name evidence="1" type="ORF">BN2476_120019</name>
</gene>
<protein>
    <submittedName>
        <fullName evidence="1">Uncharacterized protein</fullName>
    </submittedName>
</protein>
<evidence type="ECO:0000313" key="2">
    <source>
        <dbReference type="Proteomes" id="UP000195569"/>
    </source>
</evidence>
<dbReference type="AlphaFoldDB" id="A0A1N7RQV7"/>
<dbReference type="Proteomes" id="UP000195569">
    <property type="component" value="Unassembled WGS sequence"/>
</dbReference>
<comment type="caution">
    <text evidence="1">The sequence shown here is derived from an EMBL/GenBank/DDBJ whole genome shotgun (WGS) entry which is preliminary data.</text>
</comment>
<proteinExistence type="predicted"/>
<dbReference type="EMBL" id="CYGY02000012">
    <property type="protein sequence ID" value="SIT37521.1"/>
    <property type="molecule type" value="Genomic_DNA"/>
</dbReference>
<name>A0A1N7RQV7_9BURK</name>
<accession>A0A1N7RQV7</accession>
<sequence>MHAVVDTLSGPCVLAGCDGRFEVDDARGRTHALQFQQRIALNIAERDLRKKTNVHGDASRPGRLQDSLLALRRLEFGGCTEAPATIVPRSSLTTDDAIAYRAFRRRPRDSAEWRPFARGLTVLSPRMRSPCCARSLRGSSATTT</sequence>
<evidence type="ECO:0000313" key="1">
    <source>
        <dbReference type="EMBL" id="SIT37521.1"/>
    </source>
</evidence>
<reference evidence="1" key="1">
    <citation type="submission" date="2016-12" db="EMBL/GenBank/DDBJ databases">
        <authorList>
            <person name="Moulin L."/>
        </authorList>
    </citation>
    <scope>NUCLEOTIDE SEQUENCE [LARGE SCALE GENOMIC DNA]</scope>
    <source>
        <strain evidence="1">STM 7183</strain>
    </source>
</reference>
<organism evidence="1 2">
    <name type="scientific">Paraburkholderia piptadeniae</name>
    <dbReference type="NCBI Taxonomy" id="1701573"/>
    <lineage>
        <taxon>Bacteria</taxon>
        <taxon>Pseudomonadati</taxon>
        <taxon>Pseudomonadota</taxon>
        <taxon>Betaproteobacteria</taxon>
        <taxon>Burkholderiales</taxon>
        <taxon>Burkholderiaceae</taxon>
        <taxon>Paraburkholderia</taxon>
    </lineage>
</organism>
<keyword evidence="2" id="KW-1185">Reference proteome</keyword>